<evidence type="ECO:0000259" key="12">
    <source>
        <dbReference type="PROSITE" id="PS50119"/>
    </source>
</evidence>
<feature type="domain" description="B box-type" evidence="12">
    <location>
        <begin position="142"/>
        <end position="182"/>
    </location>
</feature>
<dbReference type="PANTHER" id="PTHR25465:SF75">
    <property type="entry name" value="E3 UBIQUITIN_ISG15 LIGASE TRIM25-RELATED"/>
    <property type="match status" value="1"/>
</dbReference>
<evidence type="ECO:0000256" key="9">
    <source>
        <dbReference type="PROSITE-ProRule" id="PRU00024"/>
    </source>
</evidence>
<dbReference type="Pfam" id="PF00643">
    <property type="entry name" value="zf-B_box"/>
    <property type="match status" value="1"/>
</dbReference>
<organism evidence="13 14">
    <name type="scientific">Astyanax mexicanus</name>
    <name type="common">Blind cave fish</name>
    <name type="synonym">Astyanax fasciatus mexicanus</name>
    <dbReference type="NCBI Taxonomy" id="7994"/>
    <lineage>
        <taxon>Eukaryota</taxon>
        <taxon>Metazoa</taxon>
        <taxon>Chordata</taxon>
        <taxon>Craniata</taxon>
        <taxon>Vertebrata</taxon>
        <taxon>Euteleostomi</taxon>
        <taxon>Actinopterygii</taxon>
        <taxon>Neopterygii</taxon>
        <taxon>Teleostei</taxon>
        <taxon>Ostariophysi</taxon>
        <taxon>Characiformes</taxon>
        <taxon>Characoidei</taxon>
        <taxon>Acestrorhamphidae</taxon>
        <taxon>Acestrorhamphinae</taxon>
        <taxon>Astyanax</taxon>
    </lineage>
</organism>
<dbReference type="PROSITE" id="PS50119">
    <property type="entry name" value="ZF_BBOX"/>
    <property type="match status" value="1"/>
</dbReference>
<proteinExistence type="predicted"/>
<keyword evidence="6" id="KW-0833">Ubl conjugation pathway</keyword>
<keyword evidence="10" id="KW-0175">Coiled coil</keyword>
<name>A0A8B9H4J1_ASTMX</name>
<dbReference type="PROSITE" id="PS00518">
    <property type="entry name" value="ZF_RING_1"/>
    <property type="match status" value="1"/>
</dbReference>
<dbReference type="SUPFAM" id="SSF57850">
    <property type="entry name" value="RING/U-box"/>
    <property type="match status" value="1"/>
</dbReference>
<gene>
    <name evidence="13" type="primary">LOC103036000</name>
</gene>
<dbReference type="Proteomes" id="UP000694621">
    <property type="component" value="Unplaced"/>
</dbReference>
<evidence type="ECO:0000259" key="11">
    <source>
        <dbReference type="PROSITE" id="PS50089"/>
    </source>
</evidence>
<dbReference type="SUPFAM" id="SSF57845">
    <property type="entry name" value="B-box zinc-binding domain"/>
    <property type="match status" value="1"/>
</dbReference>
<dbReference type="Gene3D" id="3.30.160.60">
    <property type="entry name" value="Classic Zinc Finger"/>
    <property type="match status" value="1"/>
</dbReference>
<dbReference type="Gene3D" id="3.30.40.10">
    <property type="entry name" value="Zinc/RING finger domain, C3HC4 (zinc finger)"/>
    <property type="match status" value="1"/>
</dbReference>
<evidence type="ECO:0000313" key="14">
    <source>
        <dbReference type="Proteomes" id="UP000694621"/>
    </source>
</evidence>
<dbReference type="Gene3D" id="4.10.830.40">
    <property type="match status" value="1"/>
</dbReference>
<dbReference type="SMART" id="SM00336">
    <property type="entry name" value="BBOX"/>
    <property type="match status" value="1"/>
</dbReference>
<evidence type="ECO:0000256" key="1">
    <source>
        <dbReference type="ARBA" id="ARBA00004906"/>
    </source>
</evidence>
<dbReference type="Ensembl" id="ENSAMXT00005009186.1">
    <property type="protein sequence ID" value="ENSAMXP00005008188.1"/>
    <property type="gene ID" value="ENSAMXG00005004781.1"/>
</dbReference>
<evidence type="ECO:0000256" key="2">
    <source>
        <dbReference type="ARBA" id="ARBA00022679"/>
    </source>
</evidence>
<evidence type="ECO:0000256" key="3">
    <source>
        <dbReference type="ARBA" id="ARBA00022723"/>
    </source>
</evidence>
<comment type="pathway">
    <text evidence="1">Protein modification; protein ubiquitination.</text>
</comment>
<dbReference type="InterPro" id="IPR013083">
    <property type="entry name" value="Znf_RING/FYVE/PHD"/>
</dbReference>
<accession>A0A8B9H4J1</accession>
<keyword evidence="5 9" id="KW-0863">Zinc-finger</keyword>
<protein>
    <submittedName>
        <fullName evidence="13">FinTRIM family, member 79</fullName>
    </submittedName>
</protein>
<evidence type="ECO:0000256" key="7">
    <source>
        <dbReference type="ARBA" id="ARBA00022833"/>
    </source>
</evidence>
<dbReference type="InterPro" id="IPR051051">
    <property type="entry name" value="E3_ubiq-ligase_TRIM/RNF"/>
</dbReference>
<feature type="domain" description="RING-type" evidence="11">
    <location>
        <begin position="14"/>
        <end position="56"/>
    </location>
</feature>
<evidence type="ECO:0000256" key="6">
    <source>
        <dbReference type="ARBA" id="ARBA00022786"/>
    </source>
</evidence>
<dbReference type="InterPro" id="IPR058030">
    <property type="entry name" value="TRIM8/14/16/25/29/45/65_CC"/>
</dbReference>
<dbReference type="Pfam" id="PF18346">
    <property type="entry name" value="SH3_15"/>
    <property type="match status" value="1"/>
</dbReference>
<keyword evidence="2" id="KW-0808">Transferase</keyword>
<reference evidence="13" key="1">
    <citation type="submission" date="2025-08" db="UniProtKB">
        <authorList>
            <consortium name="Ensembl"/>
        </authorList>
    </citation>
    <scope>IDENTIFICATION</scope>
</reference>
<dbReference type="PANTHER" id="PTHR25465">
    <property type="entry name" value="B-BOX DOMAIN CONTAINING"/>
    <property type="match status" value="1"/>
</dbReference>
<dbReference type="PROSITE" id="PS50089">
    <property type="entry name" value="ZF_RING_2"/>
    <property type="match status" value="1"/>
</dbReference>
<sequence length="669" mass="74676">MAEAMVEDQDQYSCSICLDLMKDPVTIPCGHSYCMVCIGNYWDRDEMKRINCPQCRQNFVPRPVLNKNTMLAEIMENLRNSKAAPPAQKTADPEDIDCDFCSGNGVKAVKSCLECRASYCETHLQPHFDIPALKRHKLVSATNLPTCQKHDKLLEVYCRTDQKCICMMCLMDDHRGHDTVSCATEREEKEVEVKTIKKKIEEKCKEKEKELCELQKDIESHVSSAQQAVKDTKKAFKESISLIEKKCSEIIEVIRAQEKDDLDRLGDDREQLELDIAKLRAQGDVLDKFLQKGDVYFLQNCGKMPNPSDDEDCSAQSKDLINSFKNVSKTVSEFKDKLEVFCKQEADDIVNTVSDLATKTNLDLDPDFLFKIGDKVCVRSSVKTPKFNWGAHVTHKSIGVVKAVHGDTLFVNFPEHKNWKGDISELELVTNSTEQEASAQNNSIKVGDQVRVKPSVDTPKHKWGGITHQSVGTVKTIDGEALTVDFPEYSGWRGIVPEMEVVPADDQVSGTKDDLVTVDFPECKGWKGLLSEMELISITDSKACFKTGDRVKVNASVTNPKRGWGGASHKSVGVVVAVNGESITVDFPEHKSWNGTVSEMELVSGANSELCKFNCGDRVRVKSSVKTPKYNWGSISHKSVGTVKALKLVVDFPEQSNWSGDPKEMEVAP</sequence>
<dbReference type="CDD" id="cd19769">
    <property type="entry name" value="Bbox2_TRIM16-like"/>
    <property type="match status" value="1"/>
</dbReference>
<evidence type="ECO:0000256" key="10">
    <source>
        <dbReference type="SAM" id="Coils"/>
    </source>
</evidence>
<dbReference type="Pfam" id="PF15227">
    <property type="entry name" value="zf-C3HC4_4"/>
    <property type="match status" value="1"/>
</dbReference>
<keyword evidence="3" id="KW-0479">Metal-binding</keyword>
<dbReference type="InterPro" id="IPR001841">
    <property type="entry name" value="Znf_RING"/>
</dbReference>
<dbReference type="InterPro" id="IPR000315">
    <property type="entry name" value="Znf_B-box"/>
</dbReference>
<keyword evidence="8" id="KW-0040">ANK repeat</keyword>
<dbReference type="InterPro" id="IPR017907">
    <property type="entry name" value="Znf_RING_CS"/>
</dbReference>
<keyword evidence="7" id="KW-0862">Zinc</keyword>
<keyword evidence="4" id="KW-0677">Repeat</keyword>
<dbReference type="GO" id="GO:0008270">
    <property type="term" value="F:zinc ion binding"/>
    <property type="evidence" value="ECO:0007669"/>
    <property type="project" value="UniProtKB-KW"/>
</dbReference>
<evidence type="ECO:0000256" key="4">
    <source>
        <dbReference type="ARBA" id="ARBA00022737"/>
    </source>
</evidence>
<feature type="coiled-coil region" evidence="10">
    <location>
        <begin position="186"/>
        <end position="217"/>
    </location>
</feature>
<dbReference type="Pfam" id="PF25600">
    <property type="entry name" value="TRIM_CC"/>
    <property type="match status" value="1"/>
</dbReference>
<evidence type="ECO:0000313" key="13">
    <source>
        <dbReference type="Ensembl" id="ENSAMXP00005008188.1"/>
    </source>
</evidence>
<dbReference type="SMART" id="SM00184">
    <property type="entry name" value="RING"/>
    <property type="match status" value="1"/>
</dbReference>
<dbReference type="CDD" id="cd19802">
    <property type="entry name" value="Bbox1_TRIM8-like"/>
    <property type="match status" value="1"/>
</dbReference>
<dbReference type="InterPro" id="IPR040847">
    <property type="entry name" value="SH3_15"/>
</dbReference>
<evidence type="ECO:0000256" key="8">
    <source>
        <dbReference type="ARBA" id="ARBA00023043"/>
    </source>
</evidence>
<feature type="coiled-coil region" evidence="10">
    <location>
        <begin position="255"/>
        <end position="282"/>
    </location>
</feature>
<dbReference type="GO" id="GO:0016740">
    <property type="term" value="F:transferase activity"/>
    <property type="evidence" value="ECO:0007669"/>
    <property type="project" value="UniProtKB-KW"/>
</dbReference>
<dbReference type="AlphaFoldDB" id="A0A8B9H4J1"/>
<evidence type="ECO:0000256" key="5">
    <source>
        <dbReference type="ARBA" id="ARBA00022771"/>
    </source>
</evidence>